<dbReference type="Proteomes" id="UP000054770">
    <property type="component" value="Unassembled WGS sequence"/>
</dbReference>
<keyword evidence="1" id="KW-0560">Oxidoreductase</keyword>
<gene>
    <name evidence="4" type="ORF">AWB68_00994</name>
</gene>
<dbReference type="PANTHER" id="PTHR43476">
    <property type="entry name" value="3-(3-HYDROXY-PHENYL)PROPIONATE/3-HYDROXYCINNAMIC ACID HYDROXYLASE"/>
    <property type="match status" value="1"/>
</dbReference>
<dbReference type="AlphaFoldDB" id="A0A158FWY8"/>
<name>A0A158FWY8_9BURK</name>
<dbReference type="Pfam" id="PF01494">
    <property type="entry name" value="FAD_binding_3"/>
    <property type="match status" value="1"/>
</dbReference>
<accession>A0A158FWY8</accession>
<dbReference type="PRINTS" id="PR00420">
    <property type="entry name" value="RNGMNOXGNASE"/>
</dbReference>
<evidence type="ECO:0000256" key="1">
    <source>
        <dbReference type="ARBA" id="ARBA00023002"/>
    </source>
</evidence>
<evidence type="ECO:0000313" key="4">
    <source>
        <dbReference type="EMBL" id="SAL23670.1"/>
    </source>
</evidence>
<dbReference type="GO" id="GO:0071949">
    <property type="term" value="F:FAD binding"/>
    <property type="evidence" value="ECO:0007669"/>
    <property type="project" value="InterPro"/>
</dbReference>
<keyword evidence="5" id="KW-1185">Reference proteome</keyword>
<protein>
    <submittedName>
        <fullName evidence="4">3-(3-hydroxyphenyl)propionate hydroxylase</fullName>
    </submittedName>
</protein>
<dbReference type="EMBL" id="FCON02000007">
    <property type="protein sequence ID" value="SAL23670.1"/>
    <property type="molecule type" value="Genomic_DNA"/>
</dbReference>
<dbReference type="Gene3D" id="3.50.50.60">
    <property type="entry name" value="FAD/NAD(P)-binding domain"/>
    <property type="match status" value="1"/>
</dbReference>
<organism evidence="4 5">
    <name type="scientific">Caballeronia choica</name>
    <dbReference type="NCBI Taxonomy" id="326476"/>
    <lineage>
        <taxon>Bacteria</taxon>
        <taxon>Pseudomonadati</taxon>
        <taxon>Pseudomonadota</taxon>
        <taxon>Betaproteobacteria</taxon>
        <taxon>Burkholderiales</taxon>
        <taxon>Burkholderiaceae</taxon>
        <taxon>Caballeronia</taxon>
    </lineage>
</organism>
<dbReference type="GO" id="GO:0016491">
    <property type="term" value="F:oxidoreductase activity"/>
    <property type="evidence" value="ECO:0007669"/>
    <property type="project" value="UniProtKB-KW"/>
</dbReference>
<dbReference type="PANTHER" id="PTHR43476:SF4">
    <property type="entry name" value="BLR0106 PROTEIN"/>
    <property type="match status" value="1"/>
</dbReference>
<comment type="caution">
    <text evidence="4">The sequence shown here is derived from an EMBL/GenBank/DDBJ whole genome shotgun (WGS) entry which is preliminary data.</text>
</comment>
<dbReference type="InterPro" id="IPR050631">
    <property type="entry name" value="PheA/TfdB_FAD_monoxygenase"/>
</dbReference>
<proteinExistence type="predicted"/>
<evidence type="ECO:0000313" key="5">
    <source>
        <dbReference type="Proteomes" id="UP000054770"/>
    </source>
</evidence>
<keyword evidence="2" id="KW-0520">NAD</keyword>
<feature type="domain" description="FAD-binding" evidence="3">
    <location>
        <begin position="8"/>
        <end position="196"/>
    </location>
</feature>
<sequence length="202" mass="22408">MTDQNILDVAIVGYGPVGQSLSILLGERGYNVAVFDRWPSLYPLPRAVFHDHEIRRVFHAMDIGEDVERISQPSSKYQWFNADWKTLVEIDWSAESISDGPVGYLFNQPSLEALLDKKAKSLPNVSVQQGWEATRLQQLSDCCELTLRRGAMNGANWDQTGETQTVRARYVVGADAQTALSASRRTSSLTISASRKTGSSSI</sequence>
<dbReference type="SUPFAM" id="SSF51905">
    <property type="entry name" value="FAD/NAD(P)-binding domain"/>
    <property type="match status" value="1"/>
</dbReference>
<dbReference type="InterPro" id="IPR036188">
    <property type="entry name" value="FAD/NAD-bd_sf"/>
</dbReference>
<reference evidence="4" key="1">
    <citation type="submission" date="2016-01" db="EMBL/GenBank/DDBJ databases">
        <authorList>
            <person name="Peeters C."/>
        </authorList>
    </citation>
    <scope>NUCLEOTIDE SEQUENCE [LARGE SCALE GENOMIC DNA]</scope>
    <source>
        <strain evidence="4">LMG 22940</strain>
    </source>
</reference>
<evidence type="ECO:0000259" key="3">
    <source>
        <dbReference type="Pfam" id="PF01494"/>
    </source>
</evidence>
<evidence type="ECO:0000256" key="2">
    <source>
        <dbReference type="ARBA" id="ARBA00023027"/>
    </source>
</evidence>
<dbReference type="InterPro" id="IPR002938">
    <property type="entry name" value="FAD-bd"/>
</dbReference>